<dbReference type="EMBL" id="JBAMIC010000003">
    <property type="protein sequence ID" value="KAK7111048.1"/>
    <property type="molecule type" value="Genomic_DNA"/>
</dbReference>
<sequence>MDSSDSDQYDEDLFNAQDMDTDDEFDREVQRRRRTTQDFDLLLLNLKPSVGRRGILAENFDLSKYTDYQCQRYFRFHTAQDVEQLRGLLRMPDMMRTETGTVAPGLEVLCITLRRLAYPCRYVDLGTMFRRSESALCQLFNLGLNHIYDNFSPKIIELNQPWLTLPQLHMYCDVIADKGAALQNCWGFIDGTVRPICKPSEIQRELFNGHKRVHGIKFQSIVTPDGLIANLFGPMSGRRHDAALLNASGLLDHMERHYNINGQPLCIYGDPAYPQRPHLYRPFLGHNLTPQQQQFNTDMSSVRQAVEFGFGKVVENWAFLDYKKNLKLFLSPVGKLYHVGAILTNCLTCMYPAHGGLVNYFEIDPPSIDEYLQ</sequence>
<evidence type="ECO:0000256" key="3">
    <source>
        <dbReference type="SAM" id="MobiDB-lite"/>
    </source>
</evidence>
<feature type="region of interest" description="Disordered" evidence="3">
    <location>
        <begin position="1"/>
        <end position="25"/>
    </location>
</feature>
<comment type="cofactor">
    <cofactor evidence="1">
        <name>a divalent metal cation</name>
        <dbReference type="ChEBI" id="CHEBI:60240"/>
    </cofactor>
</comment>
<dbReference type="Pfam" id="PF13359">
    <property type="entry name" value="DDE_Tnp_4"/>
    <property type="match status" value="1"/>
</dbReference>
<evidence type="ECO:0000313" key="6">
    <source>
        <dbReference type="Proteomes" id="UP001374579"/>
    </source>
</evidence>
<dbReference type="InterPro" id="IPR027806">
    <property type="entry name" value="HARBI1_dom"/>
</dbReference>
<evidence type="ECO:0000259" key="4">
    <source>
        <dbReference type="Pfam" id="PF13359"/>
    </source>
</evidence>
<accession>A0AAN9GJE7</accession>
<reference evidence="5 6" key="1">
    <citation type="submission" date="2024-02" db="EMBL/GenBank/DDBJ databases">
        <title>Chromosome-scale genome assembly of the rough periwinkle Littorina saxatilis.</title>
        <authorList>
            <person name="De Jode A."/>
            <person name="Faria R."/>
            <person name="Formenti G."/>
            <person name="Sims Y."/>
            <person name="Smith T.P."/>
            <person name="Tracey A."/>
            <person name="Wood J.M.D."/>
            <person name="Zagrodzka Z.B."/>
            <person name="Johannesson K."/>
            <person name="Butlin R.K."/>
            <person name="Leder E.H."/>
        </authorList>
    </citation>
    <scope>NUCLEOTIDE SEQUENCE [LARGE SCALE GENOMIC DNA]</scope>
    <source>
        <strain evidence="5">Snail1</strain>
        <tissue evidence="5">Muscle</tissue>
    </source>
</reference>
<proteinExistence type="predicted"/>
<keyword evidence="2" id="KW-0479">Metal-binding</keyword>
<organism evidence="5 6">
    <name type="scientific">Littorina saxatilis</name>
    <dbReference type="NCBI Taxonomy" id="31220"/>
    <lineage>
        <taxon>Eukaryota</taxon>
        <taxon>Metazoa</taxon>
        <taxon>Spiralia</taxon>
        <taxon>Lophotrochozoa</taxon>
        <taxon>Mollusca</taxon>
        <taxon>Gastropoda</taxon>
        <taxon>Caenogastropoda</taxon>
        <taxon>Littorinimorpha</taxon>
        <taxon>Littorinoidea</taxon>
        <taxon>Littorinidae</taxon>
        <taxon>Littorina</taxon>
    </lineage>
</organism>
<dbReference type="Proteomes" id="UP001374579">
    <property type="component" value="Unassembled WGS sequence"/>
</dbReference>
<protein>
    <recommendedName>
        <fullName evidence="4">DDE Tnp4 domain-containing protein</fullName>
    </recommendedName>
</protein>
<name>A0AAN9GJE7_9CAEN</name>
<evidence type="ECO:0000313" key="5">
    <source>
        <dbReference type="EMBL" id="KAK7111048.1"/>
    </source>
</evidence>
<gene>
    <name evidence="5" type="ORF">V1264_014829</name>
</gene>
<feature type="domain" description="DDE Tnp4" evidence="4">
    <location>
        <begin position="189"/>
        <end position="345"/>
    </location>
</feature>
<dbReference type="PANTHER" id="PTHR34615:SF1">
    <property type="entry name" value="PX DOMAIN-CONTAINING PROTEIN"/>
    <property type="match status" value="1"/>
</dbReference>
<evidence type="ECO:0000256" key="2">
    <source>
        <dbReference type="ARBA" id="ARBA00022723"/>
    </source>
</evidence>
<dbReference type="GO" id="GO:0046872">
    <property type="term" value="F:metal ion binding"/>
    <property type="evidence" value="ECO:0007669"/>
    <property type="project" value="UniProtKB-KW"/>
</dbReference>
<comment type="caution">
    <text evidence="5">The sequence shown here is derived from an EMBL/GenBank/DDBJ whole genome shotgun (WGS) entry which is preliminary data.</text>
</comment>
<keyword evidence="6" id="KW-1185">Reference proteome</keyword>
<dbReference type="PANTHER" id="PTHR34615">
    <property type="entry name" value="PX DOMAIN-CONTAINING PROTEIN"/>
    <property type="match status" value="1"/>
</dbReference>
<dbReference type="AlphaFoldDB" id="A0AAN9GJE7"/>
<evidence type="ECO:0000256" key="1">
    <source>
        <dbReference type="ARBA" id="ARBA00001968"/>
    </source>
</evidence>